<comment type="similarity">
    <text evidence="2 6">Belongs to the C1D family.</text>
</comment>
<keyword evidence="5 6" id="KW-0539">Nucleus</keyword>
<organism evidence="8 9">
    <name type="scientific">Lachancea fermentati</name>
    <name type="common">Zygosaccharomyces fermentati</name>
    <dbReference type="NCBI Taxonomy" id="4955"/>
    <lineage>
        <taxon>Eukaryota</taxon>
        <taxon>Fungi</taxon>
        <taxon>Dikarya</taxon>
        <taxon>Ascomycota</taxon>
        <taxon>Saccharomycotina</taxon>
        <taxon>Saccharomycetes</taxon>
        <taxon>Saccharomycetales</taxon>
        <taxon>Saccharomycetaceae</taxon>
        <taxon>Lachancea</taxon>
    </lineage>
</organism>
<name>A0A1G4MBE4_LACFM</name>
<dbReference type="InterPro" id="IPR007146">
    <property type="entry name" value="Sas10/Utp3/C1D"/>
</dbReference>
<evidence type="ECO:0000256" key="2">
    <source>
        <dbReference type="ARBA" id="ARBA00009154"/>
    </source>
</evidence>
<feature type="compositionally biased region" description="Acidic residues" evidence="7">
    <location>
        <begin position="143"/>
        <end position="152"/>
    </location>
</feature>
<feature type="compositionally biased region" description="Basic and acidic residues" evidence="7">
    <location>
        <begin position="133"/>
        <end position="142"/>
    </location>
</feature>
<keyword evidence="3 6" id="KW-0698">rRNA processing</keyword>
<dbReference type="PANTHER" id="PTHR15341:SF3">
    <property type="entry name" value="NUCLEAR NUCLEIC ACID-BINDING PROTEIN C1D"/>
    <property type="match status" value="1"/>
</dbReference>
<dbReference type="OrthoDB" id="1421013at2759"/>
<evidence type="ECO:0000256" key="7">
    <source>
        <dbReference type="SAM" id="MobiDB-lite"/>
    </source>
</evidence>
<dbReference type="STRING" id="4955.A0A1G4MBE4"/>
<dbReference type="GO" id="GO:0003723">
    <property type="term" value="F:RNA binding"/>
    <property type="evidence" value="ECO:0007669"/>
    <property type="project" value="UniProtKB-UniRule"/>
</dbReference>
<evidence type="ECO:0000256" key="1">
    <source>
        <dbReference type="ARBA" id="ARBA00004123"/>
    </source>
</evidence>
<feature type="compositionally biased region" description="Basic residues" evidence="7">
    <location>
        <begin position="167"/>
        <end position="186"/>
    </location>
</feature>
<comment type="subcellular location">
    <subcellularLocation>
        <location evidence="1 6">Nucleus</location>
    </subcellularLocation>
</comment>
<dbReference type="GO" id="GO:0000178">
    <property type="term" value="C:exosome (RNase complex)"/>
    <property type="evidence" value="ECO:0007669"/>
    <property type="project" value="TreeGrafter"/>
</dbReference>
<dbReference type="Proteomes" id="UP000190831">
    <property type="component" value="Chromosome D"/>
</dbReference>
<sequence>MEDAQKIKPYIAHLNAQIKKLEGELTKLTSQPLDEQLLLLKDDKEKLNLSNKYAYVLASLLFSYMKVLGVKDITPVMSELERVKKYMNEAKALDQKDVKADKLKAEEQERAKKIIRNALDGRQTGPAISRVNFEGKHTRFEDDDKSSEDDNVLADNNKRALAEQATHRKKLNTSKGKISKKRKDTK</sequence>
<feature type="region of interest" description="Disordered" evidence="7">
    <location>
        <begin position="128"/>
        <end position="186"/>
    </location>
</feature>
<comment type="function">
    <text evidence="6">Required for exosome-dependent processing of pre-rRNA and small nucleolar RNA (snRNA) precursors. Involved in processing of 35S pre-rRNA at the A0, A1 and A2 sites.</text>
</comment>
<keyword evidence="9" id="KW-1185">Reference proteome</keyword>
<dbReference type="EMBL" id="LT598492">
    <property type="protein sequence ID" value="SCW01201.1"/>
    <property type="molecule type" value="Genomic_DNA"/>
</dbReference>
<dbReference type="GO" id="GO:0003677">
    <property type="term" value="F:DNA binding"/>
    <property type="evidence" value="ECO:0007669"/>
    <property type="project" value="TreeGrafter"/>
</dbReference>
<evidence type="ECO:0000256" key="5">
    <source>
        <dbReference type="ARBA" id="ARBA00023242"/>
    </source>
</evidence>
<dbReference type="GO" id="GO:0010468">
    <property type="term" value="P:regulation of gene expression"/>
    <property type="evidence" value="ECO:0007669"/>
    <property type="project" value="TreeGrafter"/>
</dbReference>
<reference evidence="8 9" key="1">
    <citation type="submission" date="2016-03" db="EMBL/GenBank/DDBJ databases">
        <authorList>
            <person name="Devillers H."/>
        </authorList>
    </citation>
    <scope>NUCLEOTIDE SEQUENCE [LARGE SCALE GENOMIC DNA]</scope>
    <source>
        <strain evidence="8">CBS 6772</strain>
    </source>
</reference>
<dbReference type="AlphaFoldDB" id="A0A1G4MBE4"/>
<evidence type="ECO:0000313" key="9">
    <source>
        <dbReference type="Proteomes" id="UP000190831"/>
    </source>
</evidence>
<gene>
    <name evidence="8" type="ORF">LAFE_0D07316G</name>
</gene>
<evidence type="ECO:0000256" key="4">
    <source>
        <dbReference type="ARBA" id="ARBA00022884"/>
    </source>
</evidence>
<dbReference type="Pfam" id="PF04000">
    <property type="entry name" value="Sas10_Utp3"/>
    <property type="match status" value="1"/>
</dbReference>
<dbReference type="GO" id="GO:0000460">
    <property type="term" value="P:maturation of 5.8S rRNA"/>
    <property type="evidence" value="ECO:0007669"/>
    <property type="project" value="TreeGrafter"/>
</dbReference>
<proteinExistence type="inferred from homology"/>
<accession>A0A1G4MBE4</accession>
<evidence type="ECO:0000313" key="8">
    <source>
        <dbReference type="EMBL" id="SCW01201.1"/>
    </source>
</evidence>
<keyword evidence="4 6" id="KW-0694">RNA-binding</keyword>
<evidence type="ECO:0000256" key="3">
    <source>
        <dbReference type="ARBA" id="ARBA00022552"/>
    </source>
</evidence>
<dbReference type="GO" id="GO:0005730">
    <property type="term" value="C:nucleolus"/>
    <property type="evidence" value="ECO:0007669"/>
    <property type="project" value="TreeGrafter"/>
</dbReference>
<dbReference type="OMA" id="FQGTHTK"/>
<protein>
    <recommendedName>
        <fullName evidence="6">Exosome complex protein</fullName>
    </recommendedName>
</protein>
<dbReference type="PANTHER" id="PTHR15341">
    <property type="entry name" value="SUN-COR STEROID HORMONE RECEPTOR CO-REPRESSOR"/>
    <property type="match status" value="1"/>
</dbReference>
<evidence type="ECO:0000256" key="6">
    <source>
        <dbReference type="RuleBase" id="RU368003"/>
    </source>
</evidence>
<dbReference type="InterPro" id="IPR011082">
    <property type="entry name" value="Exosome-assoc_fac/DNA_repair"/>
</dbReference>